<evidence type="ECO:0000256" key="4">
    <source>
        <dbReference type="PIRSR" id="PIRSR036696-2"/>
    </source>
</evidence>
<feature type="binding site" evidence="4">
    <location>
        <position position="225"/>
    </location>
    <ligand>
        <name>Zn(2+)</name>
        <dbReference type="ChEBI" id="CHEBI:29105"/>
        <label>2</label>
    </ligand>
</feature>
<evidence type="ECO:0000256" key="1">
    <source>
        <dbReference type="ARBA" id="ARBA00006247"/>
    </source>
</evidence>
<feature type="binding site" evidence="4">
    <location>
        <position position="454"/>
    </location>
    <ligand>
        <name>Zn(2+)</name>
        <dbReference type="ChEBI" id="CHEBI:29105"/>
        <label>2</label>
    </ligand>
</feature>
<dbReference type="EMBL" id="JAIFTL010000516">
    <property type="protein sequence ID" value="KAG9319271.1"/>
    <property type="molecule type" value="Genomic_DNA"/>
</dbReference>
<dbReference type="PANTHER" id="PTHR45892">
    <property type="entry name" value="AMINOACYLASE-1"/>
    <property type="match status" value="1"/>
</dbReference>
<dbReference type="InterPro" id="IPR011650">
    <property type="entry name" value="Peptidase_M20_dimer"/>
</dbReference>
<evidence type="ECO:0000256" key="3">
    <source>
        <dbReference type="PIRSR" id="PIRSR036696-1"/>
    </source>
</evidence>
<evidence type="ECO:0000256" key="2">
    <source>
        <dbReference type="ARBA" id="ARBA00022801"/>
    </source>
</evidence>
<dbReference type="GO" id="GO:0046872">
    <property type="term" value="F:metal ion binding"/>
    <property type="evidence" value="ECO:0007669"/>
    <property type="project" value="UniProtKB-KW"/>
</dbReference>
<reference evidence="6" key="1">
    <citation type="submission" date="2021-07" db="EMBL/GenBank/DDBJ databases">
        <title>Draft genome of Mortierella alpina, strain LL118, isolated from an aspen leaf litter sample.</title>
        <authorList>
            <person name="Yang S."/>
            <person name="Vinatzer B.A."/>
        </authorList>
    </citation>
    <scope>NUCLEOTIDE SEQUENCE</scope>
    <source>
        <strain evidence="6">LL118</strain>
    </source>
</reference>
<dbReference type="InterPro" id="IPR002933">
    <property type="entry name" value="Peptidase_M20"/>
</dbReference>
<gene>
    <name evidence="6" type="ORF">KVV02_004911</name>
</gene>
<feature type="active site" evidence="3">
    <location>
        <position position="129"/>
    </location>
</feature>
<dbReference type="SUPFAM" id="SSF53187">
    <property type="entry name" value="Zn-dependent exopeptidases"/>
    <property type="match status" value="1"/>
</dbReference>
<sequence>MAQPDTNEHPAVTRFREYLRIKAWQYSAATMQPTPAYDESTTFLIRQAEEIGMPYRVVEASLQFSFLLLGRSLILQRLIHLLICPTCPSTVHPIHTPDTQCVKGKPTVIMTFEGTDPSLPTLLLNSHTDVVPVFPEQWTQDAFAANKIDGWIYARGSQDMKCVGMSYLEVLRRYRATGKKPLRTIHLTWVPGKSITVAHSCVFDYSTSYDIQVRGWAGLLGEQEEVGGVEGMKLLVHHEEFKRLNVAFALDEGIASPKNALKVFYGERMPWWIKVTATGPTGHGSQFIKETAPSKLLKVIEKFMNLRSEQEKLLEVGLHHNGKSYTLGDVTTINLTFLQSGIQFNVIPMEATCGFDIRVSPFFDMKEFQAKLEGFVASQPGVTMEFVNGHFDNTLTAIDESNIWWTVFSDACKGMNVDYETEIFPAATDSRYLREVGIPALGVSYLKNTPLLLHDHDERMHEDIFLEGIDFYETLITRLSDITAAQVEATLIK</sequence>
<comment type="caution">
    <text evidence="6">The sequence shown here is derived from an EMBL/GenBank/DDBJ whole genome shotgun (WGS) entry which is preliminary data.</text>
</comment>
<dbReference type="Gene3D" id="3.40.630.10">
    <property type="entry name" value="Zn peptidases"/>
    <property type="match status" value="1"/>
</dbReference>
<dbReference type="InterPro" id="IPR036264">
    <property type="entry name" value="Bact_exopeptidase_dim_dom"/>
</dbReference>
<dbReference type="AlphaFoldDB" id="A0A9P7ZYL2"/>
<keyword evidence="4" id="KW-0479">Metal-binding</keyword>
<dbReference type="PROSITE" id="PS00758">
    <property type="entry name" value="ARGE_DAPE_CPG2_1"/>
    <property type="match status" value="1"/>
</dbReference>
<keyword evidence="4" id="KW-0862">Zinc</keyword>
<protein>
    <recommendedName>
        <fullName evidence="5">Peptidase M20 dimerisation domain-containing protein</fullName>
    </recommendedName>
</protein>
<dbReference type="InterPro" id="IPR052083">
    <property type="entry name" value="Aminoacylase-1_M20A"/>
</dbReference>
<dbReference type="FunFam" id="1.10.150.900:FF:000001">
    <property type="entry name" value="Aminoacylase-1, putative"/>
    <property type="match status" value="1"/>
</dbReference>
<dbReference type="Gene3D" id="1.10.150.900">
    <property type="match status" value="1"/>
</dbReference>
<evidence type="ECO:0000313" key="7">
    <source>
        <dbReference type="Proteomes" id="UP000717515"/>
    </source>
</evidence>
<dbReference type="SUPFAM" id="SSF55031">
    <property type="entry name" value="Bacterial exopeptidase dimerisation domain"/>
    <property type="match status" value="1"/>
</dbReference>
<comment type="cofactor">
    <cofactor evidence="4">
        <name>Zn(2+)</name>
        <dbReference type="ChEBI" id="CHEBI:29105"/>
    </cofactor>
    <text evidence="4">Binds 2 Zn(2+) ions per subunit.</text>
</comment>
<accession>A0A9P7ZYL2</accession>
<dbReference type="Proteomes" id="UP000717515">
    <property type="component" value="Unassembled WGS sequence"/>
</dbReference>
<name>A0A9P7ZYL2_MORAP</name>
<organism evidence="6 7">
    <name type="scientific">Mortierella alpina</name>
    <name type="common">Oleaginous fungus</name>
    <name type="synonym">Mortierella renispora</name>
    <dbReference type="NCBI Taxonomy" id="64518"/>
    <lineage>
        <taxon>Eukaryota</taxon>
        <taxon>Fungi</taxon>
        <taxon>Fungi incertae sedis</taxon>
        <taxon>Mucoromycota</taxon>
        <taxon>Mortierellomycotina</taxon>
        <taxon>Mortierellomycetes</taxon>
        <taxon>Mortierellales</taxon>
        <taxon>Mortierellaceae</taxon>
        <taxon>Mortierella</taxon>
    </lineage>
</organism>
<dbReference type="PIRSF" id="PIRSF036696">
    <property type="entry name" value="ACY-1"/>
    <property type="match status" value="1"/>
</dbReference>
<proteinExistence type="inferred from homology"/>
<dbReference type="Pfam" id="PF01546">
    <property type="entry name" value="Peptidase_M20"/>
    <property type="match status" value="2"/>
</dbReference>
<feature type="binding site" evidence="4">
    <location>
        <position position="159"/>
    </location>
    <ligand>
        <name>Zn(2+)</name>
        <dbReference type="ChEBI" id="CHEBI:29105"/>
        <label>2</label>
    </ligand>
</feature>
<feature type="binding site" evidence="4">
    <location>
        <position position="252"/>
    </location>
    <ligand>
        <name>Zn(2+)</name>
        <dbReference type="ChEBI" id="CHEBI:29105"/>
        <label>1</label>
    </ligand>
</feature>
<evidence type="ECO:0000313" key="6">
    <source>
        <dbReference type="EMBL" id="KAG9319271.1"/>
    </source>
</evidence>
<dbReference type="Pfam" id="PF07687">
    <property type="entry name" value="M20_dimer"/>
    <property type="match status" value="1"/>
</dbReference>
<comment type="similarity">
    <text evidence="1">Belongs to the peptidase M20A family.</text>
</comment>
<dbReference type="Gene3D" id="3.30.70.360">
    <property type="match status" value="1"/>
</dbReference>
<feature type="binding site" evidence="4">
    <location>
        <position position="127"/>
    </location>
    <ligand>
        <name>Zn(2+)</name>
        <dbReference type="ChEBI" id="CHEBI:29105"/>
        <label>1</label>
    </ligand>
</feature>
<keyword evidence="2" id="KW-0378">Hydrolase</keyword>
<dbReference type="PANTHER" id="PTHR45892:SF1">
    <property type="entry name" value="AMINOACYLASE-1"/>
    <property type="match status" value="1"/>
</dbReference>
<feature type="binding site" evidence="4">
    <location>
        <position position="159"/>
    </location>
    <ligand>
        <name>Zn(2+)</name>
        <dbReference type="ChEBI" id="CHEBI:29105"/>
        <label>1</label>
    </ligand>
</feature>
<dbReference type="GO" id="GO:0004046">
    <property type="term" value="F:aminoacylase activity"/>
    <property type="evidence" value="ECO:0007669"/>
    <property type="project" value="TreeGrafter"/>
</dbReference>
<evidence type="ECO:0000259" key="5">
    <source>
        <dbReference type="Pfam" id="PF07687"/>
    </source>
</evidence>
<feature type="domain" description="Peptidase M20 dimerisation" evidence="5">
    <location>
        <begin position="265"/>
        <end position="378"/>
    </location>
</feature>
<feature type="active site" description="Proton acceptor" evidence="3">
    <location>
        <position position="224"/>
    </location>
</feature>
<dbReference type="InterPro" id="IPR001261">
    <property type="entry name" value="ArgE/DapE_CS"/>
</dbReference>